<reference evidence="3" key="1">
    <citation type="journal article" date="2007" name="Nature">
        <title>The grapevine genome sequence suggests ancestral hexaploidization in major angiosperm phyla.</title>
        <authorList>
            <consortium name="The French-Italian Public Consortium for Grapevine Genome Characterization."/>
            <person name="Jaillon O."/>
            <person name="Aury J.-M."/>
            <person name="Noel B."/>
            <person name="Policriti A."/>
            <person name="Clepet C."/>
            <person name="Casagrande A."/>
            <person name="Choisne N."/>
            <person name="Aubourg S."/>
            <person name="Vitulo N."/>
            <person name="Jubin C."/>
            <person name="Vezzi A."/>
            <person name="Legeai F."/>
            <person name="Hugueney P."/>
            <person name="Dasilva C."/>
            <person name="Horner D."/>
            <person name="Mica E."/>
            <person name="Jublot D."/>
            <person name="Poulain J."/>
            <person name="Bruyere C."/>
            <person name="Billault A."/>
            <person name="Segurens B."/>
            <person name="Gouyvenoux M."/>
            <person name="Ugarte E."/>
            <person name="Cattonaro F."/>
            <person name="Anthouard V."/>
            <person name="Vico V."/>
            <person name="Del Fabbro C."/>
            <person name="Alaux M."/>
            <person name="Di Gaspero G."/>
            <person name="Dumas V."/>
            <person name="Felice N."/>
            <person name="Paillard S."/>
            <person name="Juman I."/>
            <person name="Moroldo M."/>
            <person name="Scalabrin S."/>
            <person name="Canaguier A."/>
            <person name="Le Clainche I."/>
            <person name="Malacrida G."/>
            <person name="Durand E."/>
            <person name="Pesole G."/>
            <person name="Laucou V."/>
            <person name="Chatelet P."/>
            <person name="Merdinoglu D."/>
            <person name="Delledonne M."/>
            <person name="Pezzotti M."/>
            <person name="Lecharny A."/>
            <person name="Scarpelli C."/>
            <person name="Artiguenave F."/>
            <person name="Pe M.E."/>
            <person name="Valle G."/>
            <person name="Morgante M."/>
            <person name="Caboche M."/>
            <person name="Adam-Blondon A.-F."/>
            <person name="Weissenbach J."/>
            <person name="Quetier F."/>
            <person name="Wincker P."/>
        </authorList>
    </citation>
    <scope>NUCLEOTIDE SEQUENCE [LARGE SCALE GENOMIC DNA]</scope>
    <source>
        <strain evidence="3">cv. Pinot noir / PN40024</strain>
    </source>
</reference>
<name>D7TD20_VITVI</name>
<dbReference type="AlphaFoldDB" id="D7TD20"/>
<proteinExistence type="predicted"/>
<evidence type="ECO:0000313" key="3">
    <source>
        <dbReference type="Proteomes" id="UP000009183"/>
    </source>
</evidence>
<sequence length="25" mass="2908">MGHKMPQLCILQPTSHQSEVQLHHQ</sequence>
<evidence type="ECO:0000313" key="2">
    <source>
        <dbReference type="EMBL" id="CBI28393.3"/>
    </source>
</evidence>
<accession>D7TD20</accession>
<protein>
    <submittedName>
        <fullName evidence="2">Uncharacterized protein</fullName>
    </submittedName>
</protein>
<feature type="compositionally biased region" description="Polar residues" evidence="1">
    <location>
        <begin position="12"/>
        <end position="25"/>
    </location>
</feature>
<evidence type="ECO:0000256" key="1">
    <source>
        <dbReference type="SAM" id="MobiDB-lite"/>
    </source>
</evidence>
<dbReference type="PaxDb" id="29760-VIT_12s0057g00360.t01"/>
<dbReference type="Proteomes" id="UP000009183">
    <property type="component" value="Chromosome 12"/>
</dbReference>
<organism evidence="2 3">
    <name type="scientific">Vitis vinifera</name>
    <name type="common">Grape</name>
    <dbReference type="NCBI Taxonomy" id="29760"/>
    <lineage>
        <taxon>Eukaryota</taxon>
        <taxon>Viridiplantae</taxon>
        <taxon>Streptophyta</taxon>
        <taxon>Embryophyta</taxon>
        <taxon>Tracheophyta</taxon>
        <taxon>Spermatophyta</taxon>
        <taxon>Magnoliopsida</taxon>
        <taxon>eudicotyledons</taxon>
        <taxon>Gunneridae</taxon>
        <taxon>Pentapetalae</taxon>
        <taxon>rosids</taxon>
        <taxon>Vitales</taxon>
        <taxon>Vitaceae</taxon>
        <taxon>Viteae</taxon>
        <taxon>Vitis</taxon>
    </lineage>
</organism>
<keyword evidence="3" id="KW-1185">Reference proteome</keyword>
<gene>
    <name evidence="2" type="ordered locus">VIT_12s0057g00360</name>
</gene>
<dbReference type="InParanoid" id="D7TD20"/>
<dbReference type="EMBL" id="FN595759">
    <property type="protein sequence ID" value="CBI28393.3"/>
    <property type="molecule type" value="Genomic_DNA"/>
</dbReference>
<dbReference type="HOGENOM" id="CLU_3419845_0_0_1"/>
<feature type="region of interest" description="Disordered" evidence="1">
    <location>
        <begin position="1"/>
        <end position="25"/>
    </location>
</feature>